<accession>A0A7C4FHM6</accession>
<dbReference type="EMBL" id="DTFF01000047">
    <property type="protein sequence ID" value="HGI87847.1"/>
    <property type="molecule type" value="Genomic_DNA"/>
</dbReference>
<keyword evidence="1" id="KW-1133">Transmembrane helix</keyword>
<evidence type="ECO:0000256" key="1">
    <source>
        <dbReference type="SAM" id="Phobius"/>
    </source>
</evidence>
<gene>
    <name evidence="2" type="ORF">ENV14_05625</name>
</gene>
<reference evidence="2" key="1">
    <citation type="journal article" date="2020" name="mSystems">
        <title>Genome- and Community-Level Interaction Insights into Carbon Utilization and Element Cycling Functions of Hydrothermarchaeota in Hydrothermal Sediment.</title>
        <authorList>
            <person name="Zhou Z."/>
            <person name="Liu Y."/>
            <person name="Xu W."/>
            <person name="Pan J."/>
            <person name="Luo Z.H."/>
            <person name="Li M."/>
        </authorList>
    </citation>
    <scope>NUCLEOTIDE SEQUENCE [LARGE SCALE GENOMIC DNA]</scope>
    <source>
        <strain evidence="2">SpSt-732</strain>
    </source>
</reference>
<protein>
    <submittedName>
        <fullName evidence="2">Uncharacterized protein</fullName>
    </submittedName>
</protein>
<comment type="caution">
    <text evidence="2">The sequence shown here is derived from an EMBL/GenBank/DDBJ whole genome shotgun (WGS) entry which is preliminary data.</text>
</comment>
<organism evidence="2">
    <name type="scientific">Ignisphaera aggregans</name>
    <dbReference type="NCBI Taxonomy" id="334771"/>
    <lineage>
        <taxon>Archaea</taxon>
        <taxon>Thermoproteota</taxon>
        <taxon>Thermoprotei</taxon>
        <taxon>Desulfurococcales</taxon>
        <taxon>Desulfurococcaceae</taxon>
        <taxon>Ignisphaera</taxon>
    </lineage>
</organism>
<proteinExistence type="predicted"/>
<keyword evidence="1" id="KW-0472">Membrane</keyword>
<keyword evidence="1" id="KW-0812">Transmembrane</keyword>
<feature type="transmembrane region" description="Helical" evidence="1">
    <location>
        <begin position="77"/>
        <end position="98"/>
    </location>
</feature>
<dbReference type="AlphaFoldDB" id="A0A7C4FHM6"/>
<name>A0A7C4FHM6_9CREN</name>
<evidence type="ECO:0000313" key="2">
    <source>
        <dbReference type="EMBL" id="HGI87847.1"/>
    </source>
</evidence>
<sequence>MACFIIPSILAIVVSIVKRVAKKVSAKINLGLLEGMLWGGAGILALEHVWHGEVVPWPPFLTAMQSSEEWATALHEMATVGVTMALATVGVWGGVLLFDKLARVMQTHRVAIEKKVVTTLSTK</sequence>